<dbReference type="Pfam" id="PF02290">
    <property type="entry name" value="SRP14"/>
    <property type="match status" value="1"/>
</dbReference>
<keyword evidence="5 7" id="KW-0733">Signal recognition particle</keyword>
<evidence type="ECO:0000313" key="9">
    <source>
        <dbReference type="EMBL" id="KAJ5703886.1"/>
    </source>
</evidence>
<keyword evidence="4 7" id="KW-0694">RNA-binding</keyword>
<evidence type="ECO:0000256" key="6">
    <source>
        <dbReference type="ARBA" id="ARBA00023274"/>
    </source>
</evidence>
<dbReference type="GO" id="GO:0006614">
    <property type="term" value="P:SRP-dependent cotranslational protein targeting to membrane"/>
    <property type="evidence" value="ECO:0007669"/>
    <property type="project" value="UniProtKB-UniRule"/>
</dbReference>
<gene>
    <name evidence="9" type="ORF">N7493_011024</name>
</gene>
<feature type="compositionally biased region" description="Basic residues" evidence="8">
    <location>
        <begin position="107"/>
        <end position="118"/>
    </location>
</feature>
<comment type="function">
    <text evidence="7">Component of the signal recognition particle (SRP) complex, a ribonucleoprotein complex that mediates the cotranslational targeting of secretory and membrane proteins to the endoplasmic reticulum (ER).</text>
</comment>
<sequence length="128" mass="13839">MAPPLSHDEFFSSLTTLLSKTTEQAHGSVYLTQKPMPSSESTSSPSILIRASDGNTNAPNPKSANQTGKIAKNRSSKVKFSTVVKPEDLEAFYTRYAEICKTGMSGLKKRDRKRKTKAKGGASKATKA</sequence>
<evidence type="ECO:0000313" key="10">
    <source>
        <dbReference type="Proteomes" id="UP001215712"/>
    </source>
</evidence>
<evidence type="ECO:0000256" key="4">
    <source>
        <dbReference type="ARBA" id="ARBA00022884"/>
    </source>
</evidence>
<dbReference type="GO" id="GO:0005786">
    <property type="term" value="C:signal recognition particle, endoplasmic reticulum targeting"/>
    <property type="evidence" value="ECO:0007669"/>
    <property type="project" value="UniProtKB-UniRule"/>
</dbReference>
<dbReference type="GO" id="GO:0030942">
    <property type="term" value="F:endoplasmic reticulum signal peptide binding"/>
    <property type="evidence" value="ECO:0007669"/>
    <property type="project" value="UniProtKB-UniRule"/>
</dbReference>
<feature type="region of interest" description="Disordered" evidence="8">
    <location>
        <begin position="28"/>
        <end position="78"/>
    </location>
</feature>
<feature type="region of interest" description="Disordered" evidence="8">
    <location>
        <begin position="105"/>
        <end position="128"/>
    </location>
</feature>
<dbReference type="InterPro" id="IPR009018">
    <property type="entry name" value="Signal_recog_particle_SRP9/14"/>
</dbReference>
<accession>A0AAD6HBD3</accession>
<evidence type="ECO:0000256" key="8">
    <source>
        <dbReference type="SAM" id="MobiDB-lite"/>
    </source>
</evidence>
<dbReference type="Gene3D" id="3.30.720.10">
    <property type="entry name" value="Signal recognition particle alu RNA binding heterodimer, srp9/1"/>
    <property type="match status" value="1"/>
</dbReference>
<keyword evidence="6 7" id="KW-0687">Ribonucleoprotein</keyword>
<keyword evidence="10" id="KW-1185">Reference proteome</keyword>
<dbReference type="GO" id="GO:0008312">
    <property type="term" value="F:7S RNA binding"/>
    <property type="evidence" value="ECO:0007669"/>
    <property type="project" value="UniProtKB-UniRule"/>
</dbReference>
<protein>
    <recommendedName>
        <fullName evidence="7">Signal recognition particle subunit SRP14</fullName>
    </recommendedName>
    <alternativeName>
        <fullName evidence="7">Signal recognition particle 14 kDa protein</fullName>
    </alternativeName>
</protein>
<reference evidence="9" key="2">
    <citation type="submission" date="2023-01" db="EMBL/GenBank/DDBJ databases">
        <authorList>
            <person name="Petersen C."/>
        </authorList>
    </citation>
    <scope>NUCLEOTIDE SEQUENCE</scope>
    <source>
        <strain evidence="9">IBT 17514</strain>
    </source>
</reference>
<comment type="subunit">
    <text evidence="7">Component of a fungal signal recognition particle (SRP) complex that consists of a 7SL RNA molecule (scR1) and at least six protein subunits: SRP72, SRP68, SRP54, SEC65, SRP21 and SRP14.</text>
</comment>
<comment type="subcellular location">
    <subcellularLocation>
        <location evidence="1 7">Cytoplasm</location>
    </subcellularLocation>
</comment>
<dbReference type="EMBL" id="JAQJAN010000020">
    <property type="protein sequence ID" value="KAJ5703886.1"/>
    <property type="molecule type" value="Genomic_DNA"/>
</dbReference>
<dbReference type="InterPro" id="IPR003210">
    <property type="entry name" value="Signal_recog_particle_SRP14"/>
</dbReference>
<evidence type="ECO:0000256" key="7">
    <source>
        <dbReference type="RuleBase" id="RU368100"/>
    </source>
</evidence>
<name>A0AAD6HBD3_9EURO</name>
<feature type="compositionally biased region" description="Low complexity" evidence="8">
    <location>
        <begin position="35"/>
        <end position="46"/>
    </location>
</feature>
<evidence type="ECO:0000256" key="3">
    <source>
        <dbReference type="ARBA" id="ARBA00022490"/>
    </source>
</evidence>
<feature type="compositionally biased region" description="Polar residues" evidence="8">
    <location>
        <begin position="53"/>
        <end position="68"/>
    </location>
</feature>
<reference evidence="9" key="1">
    <citation type="journal article" date="2023" name="IMA Fungus">
        <title>Comparative genomic study of the Penicillium genus elucidates a diverse pangenome and 15 lateral gene transfer events.</title>
        <authorList>
            <person name="Petersen C."/>
            <person name="Sorensen T."/>
            <person name="Nielsen M.R."/>
            <person name="Sondergaard T.E."/>
            <person name="Sorensen J.L."/>
            <person name="Fitzpatrick D.A."/>
            <person name="Frisvad J.C."/>
            <person name="Nielsen K.L."/>
        </authorList>
    </citation>
    <scope>NUCLEOTIDE SEQUENCE</scope>
    <source>
        <strain evidence="9">IBT 17514</strain>
    </source>
</reference>
<dbReference type="SUPFAM" id="SSF54762">
    <property type="entry name" value="Signal recognition particle alu RNA binding heterodimer, SRP9/14"/>
    <property type="match status" value="1"/>
</dbReference>
<dbReference type="AlphaFoldDB" id="A0AAD6HBD3"/>
<proteinExistence type="inferred from homology"/>
<keyword evidence="3 7" id="KW-0963">Cytoplasm</keyword>
<comment type="caution">
    <text evidence="9">The sequence shown here is derived from an EMBL/GenBank/DDBJ whole genome shotgun (WGS) entry which is preliminary data.</text>
</comment>
<organism evidence="9 10">
    <name type="scientific">Penicillium malachiteum</name>
    <dbReference type="NCBI Taxonomy" id="1324776"/>
    <lineage>
        <taxon>Eukaryota</taxon>
        <taxon>Fungi</taxon>
        <taxon>Dikarya</taxon>
        <taxon>Ascomycota</taxon>
        <taxon>Pezizomycotina</taxon>
        <taxon>Eurotiomycetes</taxon>
        <taxon>Eurotiomycetidae</taxon>
        <taxon>Eurotiales</taxon>
        <taxon>Aspergillaceae</taxon>
        <taxon>Penicillium</taxon>
    </lineage>
</organism>
<dbReference type="PANTHER" id="PTHR12013">
    <property type="entry name" value="SIGNAL RECOGNITION PARTICLE 14 KD PROTEIN"/>
    <property type="match status" value="1"/>
</dbReference>
<comment type="similarity">
    <text evidence="2 7">Belongs to the SRP14 family.</text>
</comment>
<evidence type="ECO:0000256" key="1">
    <source>
        <dbReference type="ARBA" id="ARBA00004496"/>
    </source>
</evidence>
<evidence type="ECO:0000256" key="2">
    <source>
        <dbReference type="ARBA" id="ARBA00010349"/>
    </source>
</evidence>
<evidence type="ECO:0000256" key="5">
    <source>
        <dbReference type="ARBA" id="ARBA00023135"/>
    </source>
</evidence>
<feature type="compositionally biased region" description="Low complexity" evidence="8">
    <location>
        <begin position="119"/>
        <end position="128"/>
    </location>
</feature>
<dbReference type="Proteomes" id="UP001215712">
    <property type="component" value="Unassembled WGS sequence"/>
</dbReference>